<dbReference type="PANTHER" id="PTHR42783:SF3">
    <property type="entry name" value="GLUTAMATE SYNTHASE [NADPH] SMALL CHAIN-RELATED"/>
    <property type="match status" value="1"/>
</dbReference>
<dbReference type="PROSITE" id="PS51379">
    <property type="entry name" value="4FE4S_FER_2"/>
    <property type="match status" value="1"/>
</dbReference>
<dbReference type="EMBL" id="ATHJ01000061">
    <property type="protein sequence ID" value="EPR42973.1"/>
    <property type="molecule type" value="Genomic_DNA"/>
</dbReference>
<dbReference type="PRINTS" id="PR00419">
    <property type="entry name" value="ADXRDTASE"/>
</dbReference>
<keyword evidence="2" id="KW-0408">Iron</keyword>
<dbReference type="Gene3D" id="1.10.1060.10">
    <property type="entry name" value="Alpha-helical ferredoxin"/>
    <property type="match status" value="1"/>
</dbReference>
<dbReference type="Gene3D" id="3.50.50.60">
    <property type="entry name" value="FAD/NAD(P)-binding domain"/>
    <property type="match status" value="2"/>
</dbReference>
<dbReference type="SUPFAM" id="SSF51971">
    <property type="entry name" value="Nucleotide-binding domain"/>
    <property type="match status" value="1"/>
</dbReference>
<dbReference type="Gene3D" id="3.30.70.20">
    <property type="match status" value="1"/>
</dbReference>
<dbReference type="PANTHER" id="PTHR42783">
    <property type="entry name" value="GLUTAMATE SYNTHASE [NADPH] SMALL CHAIN"/>
    <property type="match status" value="1"/>
</dbReference>
<evidence type="ECO:0000256" key="3">
    <source>
        <dbReference type="ARBA" id="ARBA00023014"/>
    </source>
</evidence>
<evidence type="ECO:0000313" key="6">
    <source>
        <dbReference type="Proteomes" id="UP000014977"/>
    </source>
</evidence>
<dbReference type="eggNOG" id="COG3383">
    <property type="taxonomic scope" value="Bacteria"/>
</dbReference>
<dbReference type="OrthoDB" id="9803192at2"/>
<gene>
    <name evidence="5" type="ORF">dsmv_0054</name>
</gene>
<dbReference type="PROSITE" id="PS00198">
    <property type="entry name" value="4FE4S_FER_1"/>
    <property type="match status" value="1"/>
</dbReference>
<dbReference type="InterPro" id="IPR009051">
    <property type="entry name" value="Helical_ferredxn"/>
</dbReference>
<dbReference type="GO" id="GO:0046872">
    <property type="term" value="F:metal ion binding"/>
    <property type="evidence" value="ECO:0007669"/>
    <property type="project" value="UniProtKB-KW"/>
</dbReference>
<dbReference type="InterPro" id="IPR036188">
    <property type="entry name" value="FAD/NAD-bd_sf"/>
</dbReference>
<dbReference type="eggNOG" id="COG0493">
    <property type="taxonomic scope" value="Bacteria"/>
</dbReference>
<dbReference type="RefSeq" id="WP_020875071.1">
    <property type="nucleotide sequence ID" value="NZ_ATHJ01000061.1"/>
</dbReference>
<keyword evidence="1" id="KW-0479">Metal-binding</keyword>
<dbReference type="GO" id="GO:0016491">
    <property type="term" value="F:oxidoreductase activity"/>
    <property type="evidence" value="ECO:0007669"/>
    <property type="project" value="InterPro"/>
</dbReference>
<keyword evidence="6" id="KW-1185">Reference proteome</keyword>
<dbReference type="AlphaFoldDB" id="S7VET0"/>
<comment type="caution">
    <text evidence="5">The sequence shown here is derived from an EMBL/GenBank/DDBJ whole genome shotgun (WGS) entry which is preliminary data.</text>
</comment>
<accession>S7VET0</accession>
<dbReference type="STRING" id="897.B2D07_10365"/>
<dbReference type="Proteomes" id="UP000014977">
    <property type="component" value="Unassembled WGS sequence"/>
</dbReference>
<evidence type="ECO:0000256" key="1">
    <source>
        <dbReference type="ARBA" id="ARBA00022723"/>
    </source>
</evidence>
<dbReference type="SUPFAM" id="SSF54862">
    <property type="entry name" value="4Fe-4S ferredoxins"/>
    <property type="match status" value="1"/>
</dbReference>
<dbReference type="Pfam" id="PF07992">
    <property type="entry name" value="Pyr_redox_2"/>
    <property type="match status" value="1"/>
</dbReference>
<protein>
    <submittedName>
        <fullName evidence="5">Pyridine nucleotide-disulfide oxidoreductase, FAD/NAD(P)-binding domain containing protein</fullName>
    </submittedName>
</protein>
<evidence type="ECO:0000256" key="2">
    <source>
        <dbReference type="ARBA" id="ARBA00023004"/>
    </source>
</evidence>
<evidence type="ECO:0000313" key="5">
    <source>
        <dbReference type="EMBL" id="EPR42973.1"/>
    </source>
</evidence>
<dbReference type="PATRIC" id="fig|1121405.3.peg.854"/>
<name>S7VET0_DESML</name>
<dbReference type="InterPro" id="IPR023753">
    <property type="entry name" value="FAD/NAD-binding_dom"/>
</dbReference>
<sequence>MANQSCTVAACPVNDAVTRLNEALGSGRIVHPRSRRIAEEILELLNDVAWGRAGKDHIPAIQDLAAELVDLDHSPASVEVGRSIQEDLSRHREVFISHVETHNCATGACVKLAPAPCQMACPAGIDVPTYVTLIGMGKDAEAIEVIRRDNPFPWVCGLICTRPCEYMCVRGRIDTPISIKFLKAFAAERAMSDGNYVNPSKEPDKGKKICVVGAGPGGMSCAYYLALKGYAVTVIEALPSAGGMIFVGIPRYRLPREVIDRETAMLEELGVEFRFNTRLGRDVTFPDLREEGFDAFFIAVGAHAAYKLNIPGETDYQVTDAIDLLRRVALGDRRKPGRRVVVIGGGNVAIDAARTCLRLGCEEVTIAYRRTRNEMPADIEEVEQAEEEGVIFSFLTVPIEVEGKNDKPTGLRCLRAKLVAREGSSRMSPVPVEGSDFVMSADVVIGAIGQRVEQSCLADLTDMHWTRRSTIDVNMVSMETSIPGVFAAGDAVTGPATVIEAIGGGKRAALAIDRYLSGIPQPKMPPVPVRRARVEHLEVPATTKMILKRPEMPLLNLDRRRTTFQQVELGYPENAVREEARRCLRCDICRRCGECVEVCRDKMKVNALQMGYFDFDHPVETDFRVTQDRCILCGACANNCPNNAMQMKDVNGERVLSLCGTVLNRKKILHCEECGAVLGTRKYIEYIRRRIGPVGKVLDKRLLCDVCLRKNTATANVEILSSSKEV</sequence>
<dbReference type="Pfam" id="PF00037">
    <property type="entry name" value="Fer4"/>
    <property type="match status" value="1"/>
</dbReference>
<organism evidence="5 6">
    <name type="scientific">Desulfococcus multivorans DSM 2059</name>
    <dbReference type="NCBI Taxonomy" id="1121405"/>
    <lineage>
        <taxon>Bacteria</taxon>
        <taxon>Pseudomonadati</taxon>
        <taxon>Thermodesulfobacteriota</taxon>
        <taxon>Desulfobacteria</taxon>
        <taxon>Desulfobacterales</taxon>
        <taxon>Desulfococcaceae</taxon>
        <taxon>Desulfococcus</taxon>
    </lineage>
</organism>
<evidence type="ECO:0000259" key="4">
    <source>
        <dbReference type="PROSITE" id="PS51379"/>
    </source>
</evidence>
<keyword evidence="3" id="KW-0411">Iron-sulfur</keyword>
<dbReference type="GO" id="GO:0051536">
    <property type="term" value="F:iron-sulfur cluster binding"/>
    <property type="evidence" value="ECO:0007669"/>
    <property type="project" value="UniProtKB-KW"/>
</dbReference>
<feature type="domain" description="4Fe-4S ferredoxin-type" evidence="4">
    <location>
        <begin position="621"/>
        <end position="650"/>
    </location>
</feature>
<dbReference type="InterPro" id="IPR028261">
    <property type="entry name" value="DPD_II"/>
</dbReference>
<proteinExistence type="predicted"/>
<dbReference type="InterPro" id="IPR017896">
    <property type="entry name" value="4Fe4S_Fe-S-bd"/>
</dbReference>
<reference evidence="5 6" key="1">
    <citation type="journal article" date="2013" name="Genome Announc.">
        <title>Draft genome sequences for three mercury-methylating, sulfate-reducing bacteria.</title>
        <authorList>
            <person name="Brown S.D."/>
            <person name="Hurt R.A.Jr."/>
            <person name="Gilmour C.C."/>
            <person name="Elias D.A."/>
        </authorList>
    </citation>
    <scope>NUCLEOTIDE SEQUENCE [LARGE SCALE GENOMIC DNA]</scope>
    <source>
        <strain evidence="5 6">DSM 2059</strain>
    </source>
</reference>
<dbReference type="InterPro" id="IPR017900">
    <property type="entry name" value="4Fe4S_Fe_S_CS"/>
</dbReference>
<dbReference type="Pfam" id="PF14691">
    <property type="entry name" value="Fer4_20"/>
    <property type="match status" value="1"/>
</dbReference>